<dbReference type="AlphaFoldDB" id="A0A1Y6EH11"/>
<accession>A0A1Y6EH11</accession>
<sequence>MKSILLHINDDPGLESRIQVALDLARTFDGHVTCLQAVSFDIFTPGDFYGSAMAAAMPIIKENAEALRKKVEADLANEDVAWEWIFQYGMAEHRLLEKAAMSDVIVVGPNDVGEEGARPSRLVGDLVLHSRTPVLVVPKDHGKLDSSGPALVAWNGSAESCVALRAAVPMLARASKVYLVTIGEKKAQEKFDFPPVEGAEYLSRHGIEAEIVEIPEEDGPIADTLFAAAAVRKCEYLVMGAYGRSRLSEMVLGGVTRRSLTNPRIPILMAH</sequence>
<reference evidence="4" key="1">
    <citation type="submission" date="2017-04" db="EMBL/GenBank/DDBJ databases">
        <authorList>
            <person name="Varghese N."/>
            <person name="Submissions S."/>
        </authorList>
    </citation>
    <scope>NUCLEOTIDE SEQUENCE [LARGE SCALE GENOMIC DNA]</scope>
</reference>
<comment type="similarity">
    <text evidence="1">Belongs to the universal stress protein A family.</text>
</comment>
<dbReference type="Proteomes" id="UP000194420">
    <property type="component" value="Unassembled WGS sequence"/>
</dbReference>
<evidence type="ECO:0000313" key="3">
    <source>
        <dbReference type="EMBL" id="SMQ60441.1"/>
    </source>
</evidence>
<dbReference type="RefSeq" id="WP_086436368.1">
    <property type="nucleotide sequence ID" value="NZ_FXWG01000001.1"/>
</dbReference>
<dbReference type="PANTHER" id="PTHR46268:SF15">
    <property type="entry name" value="UNIVERSAL STRESS PROTEIN HP_0031"/>
    <property type="match status" value="1"/>
</dbReference>
<dbReference type="OrthoDB" id="9804721at2"/>
<dbReference type="SUPFAM" id="SSF52402">
    <property type="entry name" value="Adenine nucleotide alpha hydrolases-like"/>
    <property type="match status" value="2"/>
</dbReference>
<dbReference type="CDD" id="cd00293">
    <property type="entry name" value="USP-like"/>
    <property type="match status" value="1"/>
</dbReference>
<name>A0A1Y6EH11_9SPHN</name>
<proteinExistence type="inferred from homology"/>
<evidence type="ECO:0000259" key="2">
    <source>
        <dbReference type="Pfam" id="PF00582"/>
    </source>
</evidence>
<dbReference type="Pfam" id="PF00582">
    <property type="entry name" value="Usp"/>
    <property type="match status" value="1"/>
</dbReference>
<gene>
    <name evidence="3" type="ORF">SAMN06297468_0421</name>
</gene>
<dbReference type="EMBL" id="FXWG01000001">
    <property type="protein sequence ID" value="SMQ60441.1"/>
    <property type="molecule type" value="Genomic_DNA"/>
</dbReference>
<dbReference type="PANTHER" id="PTHR46268">
    <property type="entry name" value="STRESS RESPONSE PROTEIN NHAX"/>
    <property type="match status" value="1"/>
</dbReference>
<protein>
    <submittedName>
        <fullName evidence="3">Nucleotide-binding universal stress protein, UspA family</fullName>
    </submittedName>
</protein>
<keyword evidence="4" id="KW-1185">Reference proteome</keyword>
<dbReference type="InterPro" id="IPR006016">
    <property type="entry name" value="UspA"/>
</dbReference>
<evidence type="ECO:0000256" key="1">
    <source>
        <dbReference type="ARBA" id="ARBA00008791"/>
    </source>
</evidence>
<evidence type="ECO:0000313" key="4">
    <source>
        <dbReference type="Proteomes" id="UP000194420"/>
    </source>
</evidence>
<dbReference type="Gene3D" id="3.40.50.12370">
    <property type="match status" value="1"/>
</dbReference>
<organism evidence="3 4">
    <name type="scientific">Altererythrobacter xiamenensis</name>
    <dbReference type="NCBI Taxonomy" id="1316679"/>
    <lineage>
        <taxon>Bacteria</taxon>
        <taxon>Pseudomonadati</taxon>
        <taxon>Pseudomonadota</taxon>
        <taxon>Alphaproteobacteria</taxon>
        <taxon>Sphingomonadales</taxon>
        <taxon>Erythrobacteraceae</taxon>
        <taxon>Altererythrobacter</taxon>
    </lineage>
</organism>
<feature type="domain" description="UspA" evidence="2">
    <location>
        <begin position="151"/>
        <end position="270"/>
    </location>
</feature>